<protein>
    <recommendedName>
        <fullName evidence="3">CCHC-type domain-containing protein</fullName>
    </recommendedName>
</protein>
<dbReference type="InterPro" id="IPR001878">
    <property type="entry name" value="Znf_CCHC"/>
</dbReference>
<dbReference type="InterPro" id="IPR036397">
    <property type="entry name" value="RNaseH_sf"/>
</dbReference>
<feature type="compositionally biased region" description="Acidic residues" evidence="2">
    <location>
        <begin position="1206"/>
        <end position="1216"/>
    </location>
</feature>
<feature type="domain" description="CCHC-type" evidence="3">
    <location>
        <begin position="293"/>
        <end position="309"/>
    </location>
</feature>
<feature type="region of interest" description="Disordered" evidence="2">
    <location>
        <begin position="1185"/>
        <end position="1239"/>
    </location>
</feature>
<evidence type="ECO:0000256" key="2">
    <source>
        <dbReference type="SAM" id="MobiDB-lite"/>
    </source>
</evidence>
<evidence type="ECO:0000313" key="5">
    <source>
        <dbReference type="Proteomes" id="UP001189429"/>
    </source>
</evidence>
<dbReference type="Pfam" id="PF07727">
    <property type="entry name" value="RVT_2"/>
    <property type="match status" value="1"/>
</dbReference>
<feature type="compositionally biased region" description="Basic and acidic residues" evidence="2">
    <location>
        <begin position="920"/>
        <end position="930"/>
    </location>
</feature>
<dbReference type="Proteomes" id="UP001189429">
    <property type="component" value="Unassembled WGS sequence"/>
</dbReference>
<dbReference type="EMBL" id="CAUYUJ010018384">
    <property type="protein sequence ID" value="CAK0883179.1"/>
    <property type="molecule type" value="Genomic_DNA"/>
</dbReference>
<organism evidence="4 5">
    <name type="scientific">Prorocentrum cordatum</name>
    <dbReference type="NCBI Taxonomy" id="2364126"/>
    <lineage>
        <taxon>Eukaryota</taxon>
        <taxon>Sar</taxon>
        <taxon>Alveolata</taxon>
        <taxon>Dinophyceae</taxon>
        <taxon>Prorocentrales</taxon>
        <taxon>Prorocentraceae</taxon>
        <taxon>Prorocentrum</taxon>
    </lineage>
</organism>
<reference evidence="4" key="1">
    <citation type="submission" date="2023-10" db="EMBL/GenBank/DDBJ databases">
        <authorList>
            <person name="Chen Y."/>
            <person name="Shah S."/>
            <person name="Dougan E. K."/>
            <person name="Thang M."/>
            <person name="Chan C."/>
        </authorList>
    </citation>
    <scope>NUCLEOTIDE SEQUENCE [LARGE SCALE GENOMIC DNA]</scope>
</reference>
<keyword evidence="1" id="KW-0863">Zinc-finger</keyword>
<feature type="non-terminal residue" evidence="4">
    <location>
        <position position="1827"/>
    </location>
</feature>
<keyword evidence="1" id="KW-0862">Zinc</keyword>
<feature type="compositionally biased region" description="Acidic residues" evidence="2">
    <location>
        <begin position="884"/>
        <end position="917"/>
    </location>
</feature>
<gene>
    <name evidence="4" type="ORF">PCOR1329_LOCUS65445</name>
</gene>
<evidence type="ECO:0000259" key="3">
    <source>
        <dbReference type="PROSITE" id="PS50158"/>
    </source>
</evidence>
<feature type="region of interest" description="Disordered" evidence="2">
    <location>
        <begin position="872"/>
        <end position="930"/>
    </location>
</feature>
<dbReference type="SUPFAM" id="SSF57756">
    <property type="entry name" value="Retrovirus zinc finger-like domains"/>
    <property type="match status" value="1"/>
</dbReference>
<dbReference type="InterPro" id="IPR013103">
    <property type="entry name" value="RVT_2"/>
</dbReference>
<comment type="caution">
    <text evidence="4">The sequence shown here is derived from an EMBL/GenBank/DDBJ whole genome shotgun (WGS) entry which is preliminary data.</text>
</comment>
<evidence type="ECO:0000256" key="1">
    <source>
        <dbReference type="PROSITE-ProRule" id="PRU00047"/>
    </source>
</evidence>
<dbReference type="PROSITE" id="PS50158">
    <property type="entry name" value="ZF_CCHC"/>
    <property type="match status" value="1"/>
</dbReference>
<dbReference type="Gene3D" id="3.30.420.10">
    <property type="entry name" value="Ribonuclease H-like superfamily/Ribonuclease H"/>
    <property type="match status" value="1"/>
</dbReference>
<dbReference type="SMART" id="SM00343">
    <property type="entry name" value="ZnF_C2HC"/>
    <property type="match status" value="1"/>
</dbReference>
<keyword evidence="1" id="KW-0479">Metal-binding</keyword>
<feature type="region of interest" description="Disordered" evidence="2">
    <location>
        <begin position="506"/>
        <end position="525"/>
    </location>
</feature>
<dbReference type="Gene3D" id="4.10.60.10">
    <property type="entry name" value="Zinc finger, CCHC-type"/>
    <property type="match status" value="1"/>
</dbReference>
<sequence>MASGTSTGGAAASAAGGLRLDVPTWDGEPDKLLSYRFDIGLFTKSYKLQDRYVVGPQLVRALGARTRRLAQACPDVEGIDEVSDNGKLEGWQRVFEFLLSKLDLSNVNEMGNSAEKFFKKLQREVGGGFPDWTARWEAHERDLMAQLKAVDGAVTEVIAGPLRTWWYLRRLRLSPVARGEITAMAGGDYDYDNTYKALCTRCPLEALKELDGVREKKDRRAGFYGEADDNDVDHNDGDRSELADIVDQLVTLADDAMMLDDLEDTEENENGIYAEFKQMGRNFKDARDLIRMRCLACRKFGHQAKDCPERNKARDRPQPNETTSFALLELGELVLLLDDESGIWAILDCGATRSLIGVTMAENLVYDMKERHDIHFDLVELTRCFTFGDGKRKSSMGTMTGDIFLGDGREKIEISIMDNEVPLLIGMDSLGLDYACALIDCGNGYLMLPRLSSHIFQCWKMPSGHLAINVTTPTWWQHVPRGIPNITELHSEKALVDVSDLPEAKVGTEQTGSAEPLSGAAVTPSSPPSNLSSFGSLYCACSIPDDDFYDHETEATLADILADIFGYPESLYKTCEDPPGDTSTGDSDQEGTRAALNQEDLDVLQEAIDLYDLGYKEEIGDDLNFLVRQGRYDLLEVCTPPTSALAQAVIDQGGLAFRAGEHSGFDMATKTGVRRLAPWIHQHRLRPIVMTPPCTAGCQLQNWNQKTAEDREKLRRKVQKARRIQAGCETLLSIGLQYHGTEVDPEQPQRSQSWSRSASLRRIKEQTYETLVSGCAYGLRCPRSGLLLPMVWKICSTDPELQKAIGKRCSNRLGRHDNQEHGEIIGGKVVASTAFYPAALCKTWVRAGGGAAAGSQALLTCDSVEDEQIYADSAGDDDVKPDDPVEPDEQIYTDTAGDDDVAPDDQAESDDELDGNDGQELAKDGGRLSTKEQEIEHRLGRLHRNLGHPSARTTVKMLKNSGASLQVLKMAKNFKCHACDSSVLPKAVRTAAGIEIPEVFEVMGSDGLEWTGPKDDAIYLMTLNLEEGGCHRAELTKGWCSSRGIEMFIAPGEAHWLMGKVERRIQLFKRTLTKFRKQNYDCDIDEAISQVIHAINDLDKVGSHSPYAHAFGIGGAQGSNNPFAIIDDENGESREQHRLSARQSFIEAERVVVELTNMEKKGASMSDLMEVARRGTFEDLTNESRPAIQHFEPQTVMPPVTQADTTTDEPMEDEAPGLEADAPGPYSDTKGQDSVDQANSEDELFVDVNTLRESGPTDFEFIDENMTVYFEMLKSELTNSQGGCRLTSQMLDCFVANQKRKDKIEFYWGKLSPSEKVEFQAAMTKEVTNWKQYKGLRPVPLGADAKADGTAKARLVLLGYQTKDIGEEPTASPTASRRARNILLTIAAANHWNIVKGDVTRAFLQAYDLKKDLFVEADEALSSAFGVQPGEVLRVMKPGYGIGEAPRKWWLTVKSDFAKLGLQACDLEPCLWCLRCPSTKELLGLVMCHVDDFILCGDRGHPSWKSAMKGIKELYTWGTWENMEDGTNSIEQCGVMIESNEKGFFQHQRAHIDKLKEINPRYHKARSNDKLTEADQSILRTWCGVLSWLGVNTLPWVSAWVADVQSKIPDGDYKLFNIANNITKMVKANQNDGIQIFRHALPGCQSGPPDFRVYTWCDAAWASRPDGHSQGGHVTALSSAETPFHDVTNFTVLDWGSRKLKRVAWSSLAAEIQEASDAEGEQMMVRLVLYEVLFGPFDLHNRQRALLEMPATLVTDCKAFYDGVVKSESAGLGLDERRTAIEALALRRALEEGGTSVRWVHSHAQLADGMTKASLQAFNVLHAFLTH</sequence>
<keyword evidence="5" id="KW-1185">Reference proteome</keyword>
<dbReference type="Gene3D" id="2.40.70.10">
    <property type="entry name" value="Acid Proteases"/>
    <property type="match status" value="1"/>
</dbReference>
<name>A0ABN9WAC0_9DINO</name>
<proteinExistence type="predicted"/>
<evidence type="ECO:0000313" key="4">
    <source>
        <dbReference type="EMBL" id="CAK0883179.1"/>
    </source>
</evidence>
<dbReference type="InterPro" id="IPR036875">
    <property type="entry name" value="Znf_CCHC_sf"/>
</dbReference>
<dbReference type="InterPro" id="IPR021109">
    <property type="entry name" value="Peptidase_aspartic_dom_sf"/>
</dbReference>
<accession>A0ABN9WAC0</accession>